<dbReference type="RefSeq" id="WP_133231524.1">
    <property type="nucleotide sequence ID" value="NZ_SOZE01000012.1"/>
</dbReference>
<name>A0A4Y8SDD0_9SPHI</name>
<accession>A0A4Y8SDD0</accession>
<evidence type="ECO:0000313" key="2">
    <source>
        <dbReference type="Proteomes" id="UP000297540"/>
    </source>
</evidence>
<keyword evidence="2" id="KW-1185">Reference proteome</keyword>
<gene>
    <name evidence="1" type="ORF">E2R66_13505</name>
</gene>
<organism evidence="1 2">
    <name type="scientific">Mucilaginibacter psychrotolerans</name>
    <dbReference type="NCBI Taxonomy" id="1524096"/>
    <lineage>
        <taxon>Bacteria</taxon>
        <taxon>Pseudomonadati</taxon>
        <taxon>Bacteroidota</taxon>
        <taxon>Sphingobacteriia</taxon>
        <taxon>Sphingobacteriales</taxon>
        <taxon>Sphingobacteriaceae</taxon>
        <taxon>Mucilaginibacter</taxon>
    </lineage>
</organism>
<proteinExistence type="predicted"/>
<dbReference type="Proteomes" id="UP000297540">
    <property type="component" value="Unassembled WGS sequence"/>
</dbReference>
<dbReference type="AlphaFoldDB" id="A0A4Y8SDD0"/>
<reference evidence="1 2" key="1">
    <citation type="journal article" date="2017" name="Int. J. Syst. Evol. Microbiol.">
        <title>Mucilaginibacterpsychrotolerans sp. nov., isolated from peatlands.</title>
        <authorList>
            <person name="Deng Y."/>
            <person name="Shen L."/>
            <person name="Xu B."/>
            <person name="Liu Y."/>
            <person name="Gu Z."/>
            <person name="Liu H."/>
            <person name="Zhou Y."/>
        </authorList>
    </citation>
    <scope>NUCLEOTIDE SEQUENCE [LARGE SCALE GENOMIC DNA]</scope>
    <source>
        <strain evidence="1 2">NH7-4</strain>
    </source>
</reference>
<evidence type="ECO:0000313" key="1">
    <source>
        <dbReference type="EMBL" id="TFF37093.1"/>
    </source>
</evidence>
<dbReference type="OrthoDB" id="1082405at2"/>
<dbReference type="EMBL" id="SOZE01000012">
    <property type="protein sequence ID" value="TFF37093.1"/>
    <property type="molecule type" value="Genomic_DNA"/>
</dbReference>
<sequence>MAQSLSDFFSKELKEKLVDIPISLKGIVLIEIPEFLSAKGDKFAILVSQSNCKGFIALVSINTNKPFSGNYYTLKKKEYPFLKYDSHVGCDFISDRPTDEITKFLINNPERIKGELPIFSMFRYYKS</sequence>
<comment type="caution">
    <text evidence="1">The sequence shown here is derived from an EMBL/GenBank/DDBJ whole genome shotgun (WGS) entry which is preliminary data.</text>
</comment>
<protein>
    <submittedName>
        <fullName evidence="1">Uncharacterized protein</fullName>
    </submittedName>
</protein>